<dbReference type="PROSITE" id="PS00211">
    <property type="entry name" value="ABC_TRANSPORTER_1"/>
    <property type="match status" value="1"/>
</dbReference>
<evidence type="ECO:0000256" key="2">
    <source>
        <dbReference type="ARBA" id="ARBA00009726"/>
    </source>
</evidence>
<accession>A0A6S7HP84</accession>
<dbReference type="FunFam" id="3.40.50.300:FF:000163">
    <property type="entry name" value="Multidrug resistance-associated protein member 4"/>
    <property type="match status" value="1"/>
</dbReference>
<dbReference type="PANTHER" id="PTHR24223">
    <property type="entry name" value="ATP-BINDING CASSETTE SUB-FAMILY C"/>
    <property type="match status" value="1"/>
</dbReference>
<dbReference type="InterPro" id="IPR003439">
    <property type="entry name" value="ABC_transporter-like_ATP-bd"/>
</dbReference>
<dbReference type="GO" id="GO:0005524">
    <property type="term" value="F:ATP binding"/>
    <property type="evidence" value="ECO:0007669"/>
    <property type="project" value="UniProtKB-KW"/>
</dbReference>
<dbReference type="InterPro" id="IPR027417">
    <property type="entry name" value="P-loop_NTPase"/>
</dbReference>
<dbReference type="EMBL" id="CACRXK020002935">
    <property type="protein sequence ID" value="CAB3996741.1"/>
    <property type="molecule type" value="Genomic_DNA"/>
</dbReference>
<dbReference type="PROSITE" id="PS50893">
    <property type="entry name" value="ABC_TRANSPORTER_2"/>
    <property type="match status" value="2"/>
</dbReference>
<dbReference type="GO" id="GO:0016887">
    <property type="term" value="F:ATP hydrolysis activity"/>
    <property type="evidence" value="ECO:0007669"/>
    <property type="project" value="InterPro"/>
</dbReference>
<keyword evidence="11" id="KW-1185">Reference proteome</keyword>
<dbReference type="AlphaFoldDB" id="A0A6S7HP84"/>
<keyword evidence="6" id="KW-0547">Nucleotide-binding</keyword>
<keyword evidence="8" id="KW-1133">Transmembrane helix</keyword>
<evidence type="ECO:0000256" key="3">
    <source>
        <dbReference type="ARBA" id="ARBA00022448"/>
    </source>
</evidence>
<evidence type="ECO:0000256" key="8">
    <source>
        <dbReference type="ARBA" id="ARBA00022989"/>
    </source>
</evidence>
<dbReference type="Pfam" id="PF00005">
    <property type="entry name" value="ABC_tran"/>
    <property type="match status" value="2"/>
</dbReference>
<dbReference type="OrthoDB" id="6500128at2759"/>
<keyword evidence="5" id="KW-0677">Repeat</keyword>
<dbReference type="InterPro" id="IPR011527">
    <property type="entry name" value="ABC1_TM_dom"/>
</dbReference>
<evidence type="ECO:0000256" key="9">
    <source>
        <dbReference type="ARBA" id="ARBA00023136"/>
    </source>
</evidence>
<dbReference type="Proteomes" id="UP001152795">
    <property type="component" value="Unassembled WGS sequence"/>
</dbReference>
<name>A0A6S7HP84_PARCT</name>
<dbReference type="Pfam" id="PF00664">
    <property type="entry name" value="ABC_membrane"/>
    <property type="match status" value="1"/>
</dbReference>
<keyword evidence="3" id="KW-0813">Transport</keyword>
<dbReference type="CDD" id="cd03250">
    <property type="entry name" value="ABCC_MRP_domain1"/>
    <property type="match status" value="1"/>
</dbReference>
<dbReference type="Gene3D" id="1.20.1560.10">
    <property type="entry name" value="ABC transporter type 1, transmembrane domain"/>
    <property type="match status" value="1"/>
</dbReference>
<gene>
    <name evidence="10" type="ORF">PACLA_8A070095</name>
</gene>
<comment type="subcellular location">
    <subcellularLocation>
        <location evidence="1">Membrane</location>
        <topology evidence="1">Multi-pass membrane protein</topology>
    </subcellularLocation>
</comment>
<dbReference type="PROSITE" id="PS50929">
    <property type="entry name" value="ABC_TM1F"/>
    <property type="match status" value="1"/>
</dbReference>
<dbReference type="PANTHER" id="PTHR24223:SF456">
    <property type="entry name" value="MULTIDRUG RESISTANCE-ASSOCIATED PROTEIN LETHAL(2)03659"/>
    <property type="match status" value="1"/>
</dbReference>
<evidence type="ECO:0000256" key="5">
    <source>
        <dbReference type="ARBA" id="ARBA00022737"/>
    </source>
</evidence>
<keyword evidence="4" id="KW-0812">Transmembrane</keyword>
<reference evidence="10" key="1">
    <citation type="submission" date="2020-04" db="EMBL/GenBank/DDBJ databases">
        <authorList>
            <person name="Alioto T."/>
            <person name="Alioto T."/>
            <person name="Gomez Garrido J."/>
        </authorList>
    </citation>
    <scope>NUCLEOTIDE SEQUENCE</scope>
    <source>
        <strain evidence="10">A484AB</strain>
    </source>
</reference>
<evidence type="ECO:0000256" key="1">
    <source>
        <dbReference type="ARBA" id="ARBA00004141"/>
    </source>
</evidence>
<dbReference type="InterPro" id="IPR036640">
    <property type="entry name" value="ABC1_TM_sf"/>
</dbReference>
<proteinExistence type="inferred from homology"/>
<evidence type="ECO:0000256" key="4">
    <source>
        <dbReference type="ARBA" id="ARBA00022692"/>
    </source>
</evidence>
<dbReference type="InterPro" id="IPR050173">
    <property type="entry name" value="ABC_transporter_C-like"/>
</dbReference>
<keyword evidence="7" id="KW-0067">ATP-binding</keyword>
<dbReference type="CDD" id="cd03244">
    <property type="entry name" value="ABCC_MRP_domain2"/>
    <property type="match status" value="1"/>
</dbReference>
<dbReference type="InterPro" id="IPR017871">
    <property type="entry name" value="ABC_transporter-like_CS"/>
</dbReference>
<dbReference type="SUPFAM" id="SSF52540">
    <property type="entry name" value="P-loop containing nucleoside triphosphate hydrolases"/>
    <property type="match status" value="2"/>
</dbReference>
<sequence>MGPVLFLVMINDLLDEWPDRWKCVDDSTATESVMVDCSSNLQDLVDYIYNWTVTNNMKLNVTKCKEMILDFGRVKRNFPALLIENTEVERVNSAQILGVTIQTKMNWNEHVNKIVKKSGKRLYMLRQEIKFKAKRLIISSVSFSFSTFGQQLSTFVTIMVLIETDRSILTPYNLITMILLFLNINNVVLFEIPTGIHFTTNIIIALTRIQHFLESYEFMDATIDKDRVPAGNHDQSECVETSTEEMKASGNVNCTPHVWLDNVSCNLPPSGVSNLQENSISLLKDISFKISSKGMVIITGSVGSGKSSLLACILNKELRVIKGTIKRAGSIAYVSDKPWVFPGTIRQNILFGSAYDEKWYLEIVKACQLEKDLKGFPELDLSRIGEHGATLSGGQRARLALARAVYSRADIYLMDDPLSSLDAKVAENIFKNVLKSMLSERIVFLVTHKHFNEADYIIMLDKGAVVAQGTMEEVKKEMPEDKENIVKHIDNDPHHVEDGDDPAQTEQLREAEEDRQVGNVSIKVHAKYFTHGAPVSILFLMLLANVAGQGLILWIDIQVSTLPNLVKQTEKFHTALYVYPVSLIAAVLVTTLAKCCIFLLPIRANYELHNKMVSCLLQVPSHFYAVNPPGRILNRLSQDINNLDDLLPFYLVNFFHNAALCPGAIILCLMSNVLLTPLVIITFIISFGLSKIFFNSAMDIKRLMSQAGGPLYSHFSNTMEGLRIIRVHNRRKEFTKVLLSLTDRHHEAMYAYYAASRWFGLAFDVVFSVFLIIVSTTELYSVTDSSTAVIASMAILYSFQSAVDIVGTTRSVVEVQAQMTSGERILAYTEIKPEKGHEINEQPPKDWPVAGKIEFKNVSLRYYENGPKALKDMSFQINSSEKIGIAGRTGAGKSSLVAALMRIGETEGDIIVDNMNIEYLNLQSTRQQISVISQSPDLFSGSIRENLNPTGGINDSEIWSVLDQMQLSFLVRSLPGKLDHLCIGGGTNFSIGQRQLFRLARVLLKQNKIIIFDEATGKVDKKTAEQIQNVIHDVLKDCTVIIISHRMTTIQRCEKIMVLEQGSIVEFDKQHVLLNRQKGFLSELVRIANEGKMY</sequence>
<dbReference type="SUPFAM" id="SSF90123">
    <property type="entry name" value="ABC transporter transmembrane region"/>
    <property type="match status" value="1"/>
</dbReference>
<evidence type="ECO:0000313" key="10">
    <source>
        <dbReference type="EMBL" id="CAB3996741.1"/>
    </source>
</evidence>
<evidence type="ECO:0000256" key="7">
    <source>
        <dbReference type="ARBA" id="ARBA00022840"/>
    </source>
</evidence>
<comment type="caution">
    <text evidence="10">The sequence shown here is derived from an EMBL/GenBank/DDBJ whole genome shotgun (WGS) entry which is preliminary data.</text>
</comment>
<dbReference type="GO" id="GO:0140359">
    <property type="term" value="F:ABC-type transporter activity"/>
    <property type="evidence" value="ECO:0007669"/>
    <property type="project" value="InterPro"/>
</dbReference>
<dbReference type="InterPro" id="IPR044726">
    <property type="entry name" value="ABCC_6TM_D2"/>
</dbReference>
<evidence type="ECO:0000256" key="6">
    <source>
        <dbReference type="ARBA" id="ARBA00022741"/>
    </source>
</evidence>
<organism evidence="10 11">
    <name type="scientific">Paramuricea clavata</name>
    <name type="common">Red gorgonian</name>
    <name type="synonym">Violescent sea-whip</name>
    <dbReference type="NCBI Taxonomy" id="317549"/>
    <lineage>
        <taxon>Eukaryota</taxon>
        <taxon>Metazoa</taxon>
        <taxon>Cnidaria</taxon>
        <taxon>Anthozoa</taxon>
        <taxon>Octocorallia</taxon>
        <taxon>Malacalcyonacea</taxon>
        <taxon>Plexauridae</taxon>
        <taxon>Paramuricea</taxon>
    </lineage>
</organism>
<dbReference type="SMART" id="SM00382">
    <property type="entry name" value="AAA"/>
    <property type="match status" value="2"/>
</dbReference>
<evidence type="ECO:0000313" key="11">
    <source>
        <dbReference type="Proteomes" id="UP001152795"/>
    </source>
</evidence>
<comment type="similarity">
    <text evidence="2">Belongs to the ABC transporter superfamily. ABCC family. Conjugate transporter (TC 3.A.1.208) subfamily.</text>
</comment>
<keyword evidence="9" id="KW-0472">Membrane</keyword>
<protein>
    <submittedName>
        <fullName evidence="10">Multidrug resistance-associated 4-like</fullName>
    </submittedName>
</protein>
<dbReference type="CDD" id="cd18580">
    <property type="entry name" value="ABC_6TM_ABCC_D2"/>
    <property type="match status" value="1"/>
</dbReference>
<dbReference type="FunFam" id="3.40.50.300:FF:000973">
    <property type="entry name" value="Multidrug resistance-associated protein 4"/>
    <property type="match status" value="1"/>
</dbReference>
<dbReference type="Gene3D" id="3.40.50.300">
    <property type="entry name" value="P-loop containing nucleotide triphosphate hydrolases"/>
    <property type="match status" value="2"/>
</dbReference>
<dbReference type="InterPro" id="IPR003593">
    <property type="entry name" value="AAA+_ATPase"/>
</dbReference>
<dbReference type="GO" id="GO:0016020">
    <property type="term" value="C:membrane"/>
    <property type="evidence" value="ECO:0007669"/>
    <property type="project" value="UniProtKB-SubCell"/>
</dbReference>